<reference evidence="14" key="2">
    <citation type="submission" date="2025-08" db="UniProtKB">
        <authorList>
            <consortium name="RefSeq"/>
        </authorList>
    </citation>
    <scope>IDENTIFICATION</scope>
    <source>
        <tissue evidence="14">Blood</tissue>
    </source>
</reference>
<reference evidence="13" key="1">
    <citation type="journal article" date="2016" name="Nat. Commun.">
        <title>The channel catfish genome sequence provides insights into the evolution of scale formation in teleosts.</title>
        <authorList>
            <person name="Liu Z."/>
            <person name="Liu S."/>
            <person name="Yao J."/>
            <person name="Bao L."/>
            <person name="Zhang J."/>
            <person name="Li Y."/>
            <person name="Jiang C."/>
            <person name="Sun L."/>
            <person name="Wang R."/>
            <person name="Zhang Y."/>
            <person name="Zhou T."/>
            <person name="Zeng Q."/>
            <person name="Fu Q."/>
            <person name="Gao S."/>
            <person name="Li N."/>
            <person name="Koren S."/>
            <person name="Jiang Y."/>
            <person name="Zimin A."/>
            <person name="Xu P."/>
            <person name="Phillippy A.M."/>
            <person name="Geng X."/>
            <person name="Song L."/>
            <person name="Sun F."/>
            <person name="Li C."/>
            <person name="Wang X."/>
            <person name="Chen A."/>
            <person name="Jin Y."/>
            <person name="Yuan Z."/>
            <person name="Yang Y."/>
            <person name="Tan S."/>
            <person name="Peatman E."/>
            <person name="Lu J."/>
            <person name="Qin Z."/>
            <person name="Dunham R."/>
            <person name="Li Z."/>
            <person name="Sonstegard T."/>
            <person name="Feng J."/>
            <person name="Danzmann R.G."/>
            <person name="Schroeder S."/>
            <person name="Scheffler B."/>
            <person name="Duke M.V."/>
            <person name="Ballard L."/>
            <person name="Kucuktas H."/>
            <person name="Kaltenboeck L."/>
            <person name="Liu H."/>
            <person name="Armbruster J."/>
            <person name="Xie Y."/>
            <person name="Kirby M.L."/>
            <person name="Tian Y."/>
            <person name="Flanagan M.E."/>
            <person name="Mu W."/>
            <person name="Waldbieser G.C."/>
        </authorList>
    </citation>
    <scope>NUCLEOTIDE SEQUENCE [LARGE SCALE GENOMIC DNA]</scope>
    <source>
        <strain evidence="13">SDA103</strain>
    </source>
</reference>
<keyword evidence="5" id="KW-0282">Flagellum</keyword>
<dbReference type="InterPro" id="IPR042618">
    <property type="entry name" value="IQCG"/>
</dbReference>
<feature type="chain" id="PRO_5039953368" description="Dynein regulatory complex protein 9" evidence="12">
    <location>
        <begin position="24"/>
        <end position="397"/>
    </location>
</feature>
<protein>
    <recommendedName>
        <fullName evidence="3">Dynein regulatory complex protein 9</fullName>
    </recommendedName>
    <alternativeName>
        <fullName evidence="9">IQ domain-containing protein G</fullName>
    </alternativeName>
</protein>
<evidence type="ECO:0000256" key="6">
    <source>
        <dbReference type="ARBA" id="ARBA00023069"/>
    </source>
</evidence>
<feature type="coiled-coil region" evidence="10">
    <location>
        <begin position="250"/>
        <end position="362"/>
    </location>
</feature>
<evidence type="ECO:0000256" key="9">
    <source>
        <dbReference type="ARBA" id="ARBA00032183"/>
    </source>
</evidence>
<organism evidence="13 14">
    <name type="scientific">Ictalurus punctatus</name>
    <name type="common">Channel catfish</name>
    <name type="synonym">Silurus punctatus</name>
    <dbReference type="NCBI Taxonomy" id="7998"/>
    <lineage>
        <taxon>Eukaryota</taxon>
        <taxon>Metazoa</taxon>
        <taxon>Chordata</taxon>
        <taxon>Craniata</taxon>
        <taxon>Vertebrata</taxon>
        <taxon>Euteleostomi</taxon>
        <taxon>Actinopterygii</taxon>
        <taxon>Neopterygii</taxon>
        <taxon>Teleostei</taxon>
        <taxon>Ostariophysi</taxon>
        <taxon>Siluriformes</taxon>
        <taxon>Ictaluridae</taxon>
        <taxon>Ictalurus</taxon>
    </lineage>
</organism>
<dbReference type="RefSeq" id="XP_017321980.3">
    <property type="nucleotide sequence ID" value="XM_017466491.3"/>
</dbReference>
<proteinExistence type="inferred from homology"/>
<name>A0A2D0QWV2_ICTPU</name>
<evidence type="ECO:0000256" key="7">
    <source>
        <dbReference type="ARBA" id="ARBA00023212"/>
    </source>
</evidence>
<evidence type="ECO:0000256" key="10">
    <source>
        <dbReference type="SAM" id="Coils"/>
    </source>
</evidence>
<keyword evidence="7" id="KW-0206">Cytoskeleton</keyword>
<dbReference type="InterPro" id="IPR000048">
    <property type="entry name" value="IQ_motif_EF-hand-BS"/>
</dbReference>
<evidence type="ECO:0000256" key="12">
    <source>
        <dbReference type="SAM" id="SignalP"/>
    </source>
</evidence>
<keyword evidence="12" id="KW-0732">Signal</keyword>
<dbReference type="CTD" id="84223"/>
<evidence type="ECO:0000256" key="3">
    <source>
        <dbReference type="ARBA" id="ARBA00013738"/>
    </source>
</evidence>
<evidence type="ECO:0000256" key="4">
    <source>
        <dbReference type="ARBA" id="ARBA00022490"/>
    </source>
</evidence>
<dbReference type="GO" id="GO:0007288">
    <property type="term" value="P:sperm axoneme assembly"/>
    <property type="evidence" value="ECO:0007669"/>
    <property type="project" value="TreeGrafter"/>
</dbReference>
<dbReference type="KEGG" id="ipu:108264713"/>
<dbReference type="CDD" id="cd23766">
    <property type="entry name" value="IQCG"/>
    <property type="match status" value="1"/>
</dbReference>
<feature type="signal peptide" evidence="12">
    <location>
        <begin position="1"/>
        <end position="23"/>
    </location>
</feature>
<keyword evidence="4" id="KW-0963">Cytoplasm</keyword>
<keyword evidence="8" id="KW-0966">Cell projection</keyword>
<dbReference type="PANTHER" id="PTHR14871">
    <property type="entry name" value="DYNEIN REGULATORY COMPLEX PROTEIN 9"/>
    <property type="match status" value="1"/>
</dbReference>
<evidence type="ECO:0000256" key="1">
    <source>
        <dbReference type="ARBA" id="ARBA00004611"/>
    </source>
</evidence>
<dbReference type="Proteomes" id="UP000221080">
    <property type="component" value="Chromosome 4"/>
</dbReference>
<evidence type="ECO:0000313" key="14">
    <source>
        <dbReference type="RefSeq" id="XP_017321980.3"/>
    </source>
</evidence>
<evidence type="ECO:0000256" key="8">
    <source>
        <dbReference type="ARBA" id="ARBA00023273"/>
    </source>
</evidence>
<comment type="subcellular location">
    <subcellularLocation>
        <location evidence="1">Cytoplasm</location>
        <location evidence="1">Cytoskeleton</location>
        <location evidence="1">Flagellum axoneme</location>
    </subcellularLocation>
</comment>
<evidence type="ECO:0000256" key="2">
    <source>
        <dbReference type="ARBA" id="ARBA00008222"/>
    </source>
</evidence>
<dbReference type="OMA" id="ESKMHFY"/>
<accession>A0A2D0QWV2</accession>
<dbReference type="OrthoDB" id="10254713at2759"/>
<keyword evidence="13" id="KW-1185">Reference proteome</keyword>
<dbReference type="SMART" id="SM00015">
    <property type="entry name" value="IQ"/>
    <property type="match status" value="1"/>
</dbReference>
<dbReference type="Pfam" id="PF00612">
    <property type="entry name" value="IQ"/>
    <property type="match status" value="1"/>
</dbReference>
<evidence type="ECO:0000256" key="5">
    <source>
        <dbReference type="ARBA" id="ARBA00022846"/>
    </source>
</evidence>
<comment type="similarity">
    <text evidence="2">Belongs to the DRC9 family.</text>
</comment>
<dbReference type="GO" id="GO:0036126">
    <property type="term" value="C:sperm flagellum"/>
    <property type="evidence" value="ECO:0007669"/>
    <property type="project" value="TreeGrafter"/>
</dbReference>
<dbReference type="GeneID" id="108264713"/>
<dbReference type="PROSITE" id="PS50096">
    <property type="entry name" value="IQ"/>
    <property type="match status" value="1"/>
</dbReference>
<dbReference type="STRING" id="7998.ENSIPUP00000008595"/>
<sequence>MRFVFRKELTAAFCVLHLRSVVFELCGVMSGSLCPVSVLRVCAVLLDSADQLAVLGHIMSVTNGDTTAAAAAVTAVSEAIGRVLEQYGDDAFHLWAVRGGGVCETVQKRHRELERCLMDSLISSDYMTKVKSDWWFAARLIGKLLTELKEEGTFYSLIHTVEEENRRKAQLHHIIKSEEENRLRIKTLQEQLHVTRRDTTLQIQERDKMAAYLEDQLQEQKMKKSLQEKYMNDSTELFVYQGQKLNSYIEKQLEDEIETLKKKLTEEEKAHGELEAFFKNSQTSLEENLEYWMERYDRDTEDKQRELNTIKTNMSNTRAQLQDLAKKYRECERVITEDRQEKEKLRKQLEKEQLERKAAIKIQSWWRGTMVRKGLGPFKKGKKSKQKKDGKKGKKKK</sequence>
<evidence type="ECO:0000313" key="13">
    <source>
        <dbReference type="Proteomes" id="UP000221080"/>
    </source>
</evidence>
<keyword evidence="6" id="KW-0969">Cilium</keyword>
<feature type="compositionally biased region" description="Basic residues" evidence="11">
    <location>
        <begin position="379"/>
        <end position="397"/>
    </location>
</feature>
<gene>
    <name evidence="14" type="primary">iqcg</name>
</gene>
<dbReference type="AlphaFoldDB" id="A0A2D0QWV2"/>
<feature type="region of interest" description="Disordered" evidence="11">
    <location>
        <begin position="373"/>
        <end position="397"/>
    </location>
</feature>
<keyword evidence="10" id="KW-0175">Coiled coil</keyword>
<dbReference type="GO" id="GO:0005737">
    <property type="term" value="C:cytoplasm"/>
    <property type="evidence" value="ECO:0007669"/>
    <property type="project" value="TreeGrafter"/>
</dbReference>
<evidence type="ECO:0000256" key="11">
    <source>
        <dbReference type="SAM" id="MobiDB-lite"/>
    </source>
</evidence>
<dbReference type="Gene3D" id="1.20.5.190">
    <property type="match status" value="1"/>
</dbReference>
<dbReference type="PANTHER" id="PTHR14871:SF1">
    <property type="entry name" value="DYNEIN REGULATORY COMPLEX PROTEIN 9"/>
    <property type="match status" value="1"/>
</dbReference>